<feature type="transmembrane region" description="Helical" evidence="5">
    <location>
        <begin position="127"/>
        <end position="152"/>
    </location>
</feature>
<feature type="transmembrane region" description="Helical" evidence="5">
    <location>
        <begin position="12"/>
        <end position="31"/>
    </location>
</feature>
<evidence type="ECO:0000313" key="7">
    <source>
        <dbReference type="Proteomes" id="UP000316968"/>
    </source>
</evidence>
<feature type="transmembrane region" description="Helical" evidence="5">
    <location>
        <begin position="164"/>
        <end position="183"/>
    </location>
</feature>
<evidence type="ECO:0000313" key="6">
    <source>
        <dbReference type="EMBL" id="QDH22575.1"/>
    </source>
</evidence>
<reference evidence="6 7" key="1">
    <citation type="submission" date="2019-06" db="EMBL/GenBank/DDBJ databases">
        <title>Saccharibacillus brassicae sp. nov., an endophytic bacterium isolated from Chinese cabbage seeds (Brassica pekinensis).</title>
        <authorList>
            <person name="Jiang L."/>
            <person name="Lee J."/>
            <person name="Kim S.W."/>
        </authorList>
    </citation>
    <scope>NUCLEOTIDE SEQUENCE [LARGE SCALE GENOMIC DNA]</scope>
    <source>
        <strain evidence="7">KCTC 43072 / ATSA2</strain>
    </source>
</reference>
<dbReference type="OrthoDB" id="1551454at2"/>
<dbReference type="Proteomes" id="UP000316968">
    <property type="component" value="Chromosome"/>
</dbReference>
<feature type="transmembrane region" description="Helical" evidence="5">
    <location>
        <begin position="37"/>
        <end position="57"/>
    </location>
</feature>
<feature type="transmembrane region" description="Helical" evidence="5">
    <location>
        <begin position="69"/>
        <end position="94"/>
    </location>
</feature>
<name>A0A4Y6V2U7_SACBS</name>
<dbReference type="InterPro" id="IPR002657">
    <property type="entry name" value="BilAc:Na_symport/Acr3"/>
</dbReference>
<feature type="transmembrane region" description="Helical" evidence="5">
    <location>
        <begin position="228"/>
        <end position="248"/>
    </location>
</feature>
<evidence type="ECO:0000256" key="3">
    <source>
        <dbReference type="ARBA" id="ARBA00022989"/>
    </source>
</evidence>
<keyword evidence="7" id="KW-1185">Reference proteome</keyword>
<evidence type="ECO:0000256" key="1">
    <source>
        <dbReference type="ARBA" id="ARBA00004141"/>
    </source>
</evidence>
<dbReference type="InterPro" id="IPR038770">
    <property type="entry name" value="Na+/solute_symporter_sf"/>
</dbReference>
<dbReference type="EMBL" id="CP041217">
    <property type="protein sequence ID" value="QDH22575.1"/>
    <property type="molecule type" value="Genomic_DNA"/>
</dbReference>
<evidence type="ECO:0000256" key="4">
    <source>
        <dbReference type="ARBA" id="ARBA00023136"/>
    </source>
</evidence>
<dbReference type="PANTHER" id="PTHR10361:SF28">
    <property type="entry name" value="P3 PROTEIN-RELATED"/>
    <property type="match status" value="1"/>
</dbReference>
<evidence type="ECO:0000256" key="5">
    <source>
        <dbReference type="SAM" id="Phobius"/>
    </source>
</evidence>
<comment type="subcellular location">
    <subcellularLocation>
        <location evidence="1">Membrane</location>
        <topology evidence="1">Multi-pass membrane protein</topology>
    </subcellularLocation>
</comment>
<dbReference type="GO" id="GO:0016020">
    <property type="term" value="C:membrane"/>
    <property type="evidence" value="ECO:0007669"/>
    <property type="project" value="UniProtKB-SubCell"/>
</dbReference>
<protein>
    <submittedName>
        <fullName evidence="6">Bile acid:sodium symporter family protein</fullName>
    </submittedName>
</protein>
<feature type="transmembrane region" description="Helical" evidence="5">
    <location>
        <begin position="100"/>
        <end position="120"/>
    </location>
</feature>
<dbReference type="Gene3D" id="1.20.1530.20">
    <property type="match status" value="1"/>
</dbReference>
<dbReference type="KEGG" id="saca:FFV09_18030"/>
<dbReference type="PANTHER" id="PTHR10361">
    <property type="entry name" value="SODIUM-BILE ACID COTRANSPORTER"/>
    <property type="match status" value="1"/>
</dbReference>
<keyword evidence="2 5" id="KW-0812">Transmembrane</keyword>
<keyword evidence="3 5" id="KW-1133">Transmembrane helix</keyword>
<dbReference type="RefSeq" id="WP_141449117.1">
    <property type="nucleotide sequence ID" value="NZ_CP041217.1"/>
</dbReference>
<dbReference type="Pfam" id="PF01758">
    <property type="entry name" value="SBF"/>
    <property type="match status" value="1"/>
</dbReference>
<keyword evidence="4 5" id="KW-0472">Membrane</keyword>
<feature type="transmembrane region" description="Helical" evidence="5">
    <location>
        <begin position="204"/>
        <end position="222"/>
    </location>
</feature>
<evidence type="ECO:0000256" key="2">
    <source>
        <dbReference type="ARBA" id="ARBA00022692"/>
    </source>
</evidence>
<proteinExistence type="predicted"/>
<dbReference type="AlphaFoldDB" id="A0A4Y6V2U7"/>
<accession>A0A4Y6V2U7</accession>
<gene>
    <name evidence="6" type="ORF">FFV09_18030</name>
</gene>
<dbReference type="InterPro" id="IPR004710">
    <property type="entry name" value="Bilac:Na_transpt"/>
</dbReference>
<organism evidence="6 7">
    <name type="scientific">Saccharibacillus brassicae</name>
    <dbReference type="NCBI Taxonomy" id="2583377"/>
    <lineage>
        <taxon>Bacteria</taxon>
        <taxon>Bacillati</taxon>
        <taxon>Bacillota</taxon>
        <taxon>Bacilli</taxon>
        <taxon>Bacillales</taxon>
        <taxon>Paenibacillaceae</taxon>
        <taxon>Saccharibacillus</taxon>
    </lineage>
</organism>
<sequence>MRKRALAFSSWVDRGMFWITPLMLVMGLIFSKPFLPFVPAIPYLFAYITFVMGVGCGREHLKHVFARPMPIILTLALSHLVAPLAAFALGSVLFGAHSPYTVGLVLFTIIPLGVSSVLWIELSGGSLALGLAMVLLDSALSPIVVPGLIQLFFGTALSFDTLGLMRDLLLMVVVPTALGVVIYERSGGTFKQKAGPILLPISKVFFMLVILLNAAGIAPYAYELRGDLVSVIPAVLLLVAFGYVLGYYAPLLLRQRTPELSITVSFAAGMRNNSLGLVLALGYFSPQAAVPVVLAILVQQPLATLHQFVLRKFKPYPLKESLHS</sequence>